<gene>
    <name evidence="2" type="ORF">CC1G_15289</name>
</gene>
<organism evidence="2 3">
    <name type="scientific">Coprinopsis cinerea (strain Okayama-7 / 130 / ATCC MYA-4618 / FGSC 9003)</name>
    <name type="common">Inky cap fungus</name>
    <name type="synonym">Hormographiella aspergillata</name>
    <dbReference type="NCBI Taxonomy" id="240176"/>
    <lineage>
        <taxon>Eukaryota</taxon>
        <taxon>Fungi</taxon>
        <taxon>Dikarya</taxon>
        <taxon>Basidiomycota</taxon>
        <taxon>Agaricomycotina</taxon>
        <taxon>Agaricomycetes</taxon>
        <taxon>Agaricomycetidae</taxon>
        <taxon>Agaricales</taxon>
        <taxon>Agaricineae</taxon>
        <taxon>Psathyrellaceae</taxon>
        <taxon>Coprinopsis</taxon>
    </lineage>
</organism>
<dbReference type="AlphaFoldDB" id="D6RQ82"/>
<dbReference type="KEGG" id="cci:CC1G_15289"/>
<proteinExistence type="predicted"/>
<dbReference type="RefSeq" id="XP_002910382.1">
    <property type="nucleotide sequence ID" value="XM_002910336.1"/>
</dbReference>
<evidence type="ECO:0000256" key="1">
    <source>
        <dbReference type="SAM" id="MobiDB-lite"/>
    </source>
</evidence>
<evidence type="ECO:0000313" key="2">
    <source>
        <dbReference type="EMBL" id="EFI26888.1"/>
    </source>
</evidence>
<dbReference type="InParanoid" id="D6RQ82"/>
<name>D6RQ82_COPC7</name>
<feature type="compositionally biased region" description="Basic residues" evidence="1">
    <location>
        <begin position="136"/>
        <end position="149"/>
    </location>
</feature>
<reference evidence="2 3" key="1">
    <citation type="journal article" date="2010" name="Proc. Natl. Acad. Sci. U.S.A.">
        <title>Insights into evolution of multicellular fungi from the assembled chromosomes of the mushroom Coprinopsis cinerea (Coprinus cinereus).</title>
        <authorList>
            <person name="Stajich J.E."/>
            <person name="Wilke S.K."/>
            <person name="Ahren D."/>
            <person name="Au C.H."/>
            <person name="Birren B.W."/>
            <person name="Borodovsky M."/>
            <person name="Burns C."/>
            <person name="Canback B."/>
            <person name="Casselton L.A."/>
            <person name="Cheng C.K."/>
            <person name="Deng J."/>
            <person name="Dietrich F.S."/>
            <person name="Fargo D.C."/>
            <person name="Farman M.L."/>
            <person name="Gathman A.C."/>
            <person name="Goldberg J."/>
            <person name="Guigo R."/>
            <person name="Hoegger P.J."/>
            <person name="Hooker J.B."/>
            <person name="Huggins A."/>
            <person name="James T.Y."/>
            <person name="Kamada T."/>
            <person name="Kilaru S."/>
            <person name="Kodira C."/>
            <person name="Kues U."/>
            <person name="Kupfer D."/>
            <person name="Kwan H.S."/>
            <person name="Lomsadze A."/>
            <person name="Li W."/>
            <person name="Lilly W.W."/>
            <person name="Ma L.J."/>
            <person name="Mackey A.J."/>
            <person name="Manning G."/>
            <person name="Martin F."/>
            <person name="Muraguchi H."/>
            <person name="Natvig D.O."/>
            <person name="Palmerini H."/>
            <person name="Ramesh M.A."/>
            <person name="Rehmeyer C.J."/>
            <person name="Roe B.A."/>
            <person name="Shenoy N."/>
            <person name="Stanke M."/>
            <person name="Ter-Hovhannisyan V."/>
            <person name="Tunlid A."/>
            <person name="Velagapudi R."/>
            <person name="Vision T.J."/>
            <person name="Zeng Q."/>
            <person name="Zolan M.E."/>
            <person name="Pukkila P.J."/>
        </authorList>
    </citation>
    <scope>NUCLEOTIDE SEQUENCE [LARGE SCALE GENOMIC DNA]</scope>
    <source>
        <strain evidence="3">Okayama-7 / 130 / ATCC MYA-4618 / FGSC 9003</strain>
    </source>
</reference>
<evidence type="ECO:0000313" key="3">
    <source>
        <dbReference type="Proteomes" id="UP000001861"/>
    </source>
</evidence>
<keyword evidence="3" id="KW-1185">Reference proteome</keyword>
<dbReference type="VEuPathDB" id="FungiDB:CC1G_15289"/>
<protein>
    <submittedName>
        <fullName evidence="2">Uncharacterized protein</fullName>
    </submittedName>
</protein>
<feature type="region of interest" description="Disordered" evidence="1">
    <location>
        <begin position="35"/>
        <end position="152"/>
    </location>
</feature>
<dbReference type="Proteomes" id="UP000001861">
    <property type="component" value="Unassembled WGS sequence"/>
</dbReference>
<comment type="caution">
    <text evidence="2">The sequence shown here is derived from an EMBL/GenBank/DDBJ whole genome shotgun (WGS) entry which is preliminary data.</text>
</comment>
<dbReference type="HOGENOM" id="CLU_963161_0_0_1"/>
<feature type="compositionally biased region" description="Acidic residues" evidence="1">
    <location>
        <begin position="116"/>
        <end position="127"/>
    </location>
</feature>
<dbReference type="EMBL" id="AACS02000010">
    <property type="protein sequence ID" value="EFI26888.1"/>
    <property type="molecule type" value="Genomic_DNA"/>
</dbReference>
<feature type="region of interest" description="Disordered" evidence="1">
    <location>
        <begin position="257"/>
        <end position="289"/>
    </location>
</feature>
<feature type="compositionally biased region" description="Basic residues" evidence="1">
    <location>
        <begin position="257"/>
        <end position="274"/>
    </location>
</feature>
<feature type="compositionally biased region" description="Basic residues" evidence="1">
    <location>
        <begin position="94"/>
        <end position="104"/>
    </location>
</feature>
<sequence>MPMFQNCSNVVINNSVFISRGSNVTINCGRGRHTSTIIDEDEEEARDSRGGASQSERQGPGDGFSSEPGAHRAGRSDPEDSDSEAEIHIDSRQHRNPPPHRVRHIFQSSHRGGDTADFEMSVEEEGPPNDRARGPQQRRRQRPPRRRSTRSYNIHGMNINFDDVHGTFVQESRGTRTTTANVNVNGLDPVGLAGLQVGLAGLHTGLQSGLRGLHTGLEHMNTALSSMHHTLANSFNFTGAHFDNSCNDHSTTHIHSHFGPHHPAGHPGIHHHYHYYSGPGTAPPQPHLP</sequence>
<dbReference type="GeneID" id="9379069"/>
<accession>D6RQ82</accession>